<sequence length="247" mass="27159">MSARGEWVELGGGLRGYYARPDGAGPFPCVVIYIEAYGLNDHFKRLTERFADAGFAAVTPDLYGGATYAYADLQNAIGHLKRMDDTTVLAQTERTLDFLAGRAEANGSAVAVIGFCMGGRYAFLANAALPARFKAAAAFYGGGIGPAQDVFGRETLLERVGDMQAPILLWYGAEDQFIRPEEHGRIAEAMSRAGRQYTLTVFPKVTHGFFCEDRSSYDKNAAERSWRATTAFFHEYLQHPVSSRVLR</sequence>
<proteinExistence type="predicted"/>
<reference evidence="2 3" key="1">
    <citation type="submission" date="2018-08" db="EMBL/GenBank/DDBJ databases">
        <title>Genomic Encyclopedia of Archaeal and Bacterial Type Strains, Phase II (KMG-II): from individual species to whole genera.</title>
        <authorList>
            <person name="Goeker M."/>
        </authorList>
    </citation>
    <scope>NUCLEOTIDE SEQUENCE [LARGE SCALE GENOMIC DNA]</scope>
    <source>
        <strain evidence="2 3">DSM 2261</strain>
    </source>
</reference>
<dbReference type="Proteomes" id="UP000256345">
    <property type="component" value="Unassembled WGS sequence"/>
</dbReference>
<evidence type="ECO:0000313" key="2">
    <source>
        <dbReference type="EMBL" id="REG23690.1"/>
    </source>
</evidence>
<evidence type="ECO:0000259" key="1">
    <source>
        <dbReference type="Pfam" id="PF01738"/>
    </source>
</evidence>
<dbReference type="Pfam" id="PF01738">
    <property type="entry name" value="DLH"/>
    <property type="match status" value="1"/>
</dbReference>
<dbReference type="InterPro" id="IPR029058">
    <property type="entry name" value="AB_hydrolase_fold"/>
</dbReference>
<organism evidence="2 3">
    <name type="scientific">Archangium gephyra</name>
    <dbReference type="NCBI Taxonomy" id="48"/>
    <lineage>
        <taxon>Bacteria</taxon>
        <taxon>Pseudomonadati</taxon>
        <taxon>Myxococcota</taxon>
        <taxon>Myxococcia</taxon>
        <taxon>Myxococcales</taxon>
        <taxon>Cystobacterineae</taxon>
        <taxon>Archangiaceae</taxon>
        <taxon>Archangium</taxon>
    </lineage>
</organism>
<keyword evidence="3" id="KW-1185">Reference proteome</keyword>
<feature type="domain" description="Dienelactone hydrolase" evidence="1">
    <location>
        <begin position="14"/>
        <end position="237"/>
    </location>
</feature>
<evidence type="ECO:0000313" key="3">
    <source>
        <dbReference type="Proteomes" id="UP000256345"/>
    </source>
</evidence>
<dbReference type="InterPro" id="IPR002925">
    <property type="entry name" value="Dienelactn_hydro"/>
</dbReference>
<dbReference type="SUPFAM" id="SSF53474">
    <property type="entry name" value="alpha/beta-Hydrolases"/>
    <property type="match status" value="1"/>
</dbReference>
<dbReference type="PANTHER" id="PTHR46623">
    <property type="entry name" value="CARBOXYMETHYLENEBUTENOLIDASE-RELATED"/>
    <property type="match status" value="1"/>
</dbReference>
<accession>A0ABX9JPI8</accession>
<dbReference type="InterPro" id="IPR051049">
    <property type="entry name" value="Dienelactone_hydrolase-like"/>
</dbReference>
<dbReference type="RefSeq" id="WP_047857852.1">
    <property type="nucleotide sequence ID" value="NZ_CP011509.1"/>
</dbReference>
<comment type="caution">
    <text evidence="2">The sequence shown here is derived from an EMBL/GenBank/DDBJ whole genome shotgun (WGS) entry which is preliminary data.</text>
</comment>
<dbReference type="EMBL" id="QUMU01000016">
    <property type="protein sequence ID" value="REG23690.1"/>
    <property type="molecule type" value="Genomic_DNA"/>
</dbReference>
<protein>
    <submittedName>
        <fullName evidence="2">Carboxymethylenebutenolidase</fullName>
    </submittedName>
</protein>
<gene>
    <name evidence="2" type="ORF">ATI61_116162</name>
</gene>
<dbReference type="Gene3D" id="3.40.50.1820">
    <property type="entry name" value="alpha/beta hydrolase"/>
    <property type="match status" value="1"/>
</dbReference>
<dbReference type="PANTHER" id="PTHR46623:SF6">
    <property type="entry name" value="ALPHA_BETA-HYDROLASES SUPERFAMILY PROTEIN"/>
    <property type="match status" value="1"/>
</dbReference>
<name>A0ABX9JPI8_9BACT</name>